<name>A0A5D0WP09_9FIRM</name>
<feature type="binding site" evidence="10">
    <location>
        <position position="10"/>
    </location>
    <ligand>
        <name>Mg(2+)</name>
        <dbReference type="ChEBI" id="CHEBI:18420"/>
    </ligand>
</feature>
<sequence>MKKCVFLDRDGTINKYKELLSKKEDLELEETAAAAIKRINDNGYLCIVLTNQPVIARNLCTFDDVLEINEELKRMLYKANRAYLDDVFICPHHPDRGYPEENEEFKVECECRKPKIGMIKEAQKKYEIDLSGSYLIGDTTIDVQTGKNAGLKTILLNTGLKGTDKKFEVRPDLYAENLIGAVELILKEGE</sequence>
<comment type="cofactor">
    <cofactor evidence="10">
        <name>Zn(2+)</name>
        <dbReference type="ChEBI" id="CHEBI:29105"/>
    </cofactor>
</comment>
<keyword evidence="3 10" id="KW-0479">Metal-binding</keyword>
<dbReference type="InterPro" id="IPR023214">
    <property type="entry name" value="HAD_sf"/>
</dbReference>
<feature type="binding site" evidence="10">
    <location>
        <position position="111"/>
    </location>
    <ligand>
        <name>Zn(2+)</name>
        <dbReference type="ChEBI" id="CHEBI:29105"/>
    </ligand>
</feature>
<evidence type="ECO:0000256" key="6">
    <source>
        <dbReference type="ARBA" id="ARBA00031828"/>
    </source>
</evidence>
<comment type="similarity">
    <text evidence="7">Belongs to the gmhB family.</text>
</comment>
<evidence type="ECO:0000313" key="12">
    <source>
        <dbReference type="Proteomes" id="UP000322619"/>
    </source>
</evidence>
<keyword evidence="10" id="KW-0460">Magnesium</keyword>
<dbReference type="InterPro" id="IPR036412">
    <property type="entry name" value="HAD-like_sf"/>
</dbReference>
<organism evidence="11 12">
    <name type="scientific">Acetobacterium wieringae</name>
    <dbReference type="NCBI Taxonomy" id="52694"/>
    <lineage>
        <taxon>Bacteria</taxon>
        <taxon>Bacillati</taxon>
        <taxon>Bacillota</taxon>
        <taxon>Clostridia</taxon>
        <taxon>Eubacteriales</taxon>
        <taxon>Eubacteriaceae</taxon>
        <taxon>Acetobacterium</taxon>
    </lineage>
</organism>
<reference evidence="11 12" key="1">
    <citation type="submission" date="2019-08" db="EMBL/GenBank/DDBJ databases">
        <title>Isolation and enrichment of carboxydotrophic bacteria from anaerobic sludge for the production of bio-based chemicals from syngas.</title>
        <authorList>
            <person name="Antares A.L."/>
            <person name="Moreira J."/>
            <person name="Diender M."/>
            <person name="Parshina S.N."/>
            <person name="Stams A.J.M."/>
            <person name="Alves M."/>
            <person name="Alves J.I."/>
            <person name="Sousa D.Z."/>
        </authorList>
    </citation>
    <scope>NUCLEOTIDE SEQUENCE [LARGE SCALE GENOMIC DNA]</scope>
    <source>
        <strain evidence="11 12">JM</strain>
    </source>
</reference>
<dbReference type="AlphaFoldDB" id="A0A5D0WP09"/>
<dbReference type="Proteomes" id="UP000322619">
    <property type="component" value="Unassembled WGS sequence"/>
</dbReference>
<evidence type="ECO:0000256" key="10">
    <source>
        <dbReference type="PIRSR" id="PIRSR004682-4"/>
    </source>
</evidence>
<dbReference type="NCBIfam" id="TIGR01656">
    <property type="entry name" value="Histidinol-ppas"/>
    <property type="match status" value="1"/>
</dbReference>
<evidence type="ECO:0000256" key="9">
    <source>
        <dbReference type="PIRSR" id="PIRSR004682-3"/>
    </source>
</evidence>
<feature type="site" description="Contributes to substrate recognition" evidence="9">
    <location>
        <position position="112"/>
    </location>
</feature>
<feature type="site" description="Stabilizes the phosphoryl group" evidence="9">
    <location>
        <position position="50"/>
    </location>
</feature>
<dbReference type="CDD" id="cd07503">
    <property type="entry name" value="HAD_HisB-N"/>
    <property type="match status" value="1"/>
</dbReference>
<evidence type="ECO:0000256" key="4">
    <source>
        <dbReference type="ARBA" id="ARBA00022801"/>
    </source>
</evidence>
<evidence type="ECO:0000256" key="7">
    <source>
        <dbReference type="PIRNR" id="PIRNR004682"/>
    </source>
</evidence>
<feature type="binding site" evidence="10">
    <location>
        <position position="138"/>
    </location>
    <ligand>
        <name>Mg(2+)</name>
        <dbReference type="ChEBI" id="CHEBI:18420"/>
    </ligand>
</feature>
<evidence type="ECO:0000256" key="5">
    <source>
        <dbReference type="ARBA" id="ARBA00023277"/>
    </source>
</evidence>
<comment type="caution">
    <text evidence="11">The sequence shown here is derived from an EMBL/GenBank/DDBJ whole genome shotgun (WGS) entry which is preliminary data.</text>
</comment>
<feature type="active site" description="Nucleophile" evidence="8">
    <location>
        <position position="8"/>
    </location>
</feature>
<feature type="binding site" evidence="10">
    <location>
        <position position="92"/>
    </location>
    <ligand>
        <name>Zn(2+)</name>
        <dbReference type="ChEBI" id="CHEBI:29105"/>
    </ligand>
</feature>
<dbReference type="GO" id="GO:0046872">
    <property type="term" value="F:metal ion binding"/>
    <property type="evidence" value="ECO:0007669"/>
    <property type="project" value="UniProtKB-KW"/>
</dbReference>
<keyword evidence="10" id="KW-0862">Zinc</keyword>
<dbReference type="NCBIfam" id="TIGR01662">
    <property type="entry name" value="HAD-SF-IIIA"/>
    <property type="match status" value="1"/>
</dbReference>
<evidence type="ECO:0000256" key="3">
    <source>
        <dbReference type="ARBA" id="ARBA00022723"/>
    </source>
</evidence>
<dbReference type="InterPro" id="IPR006543">
    <property type="entry name" value="Histidinol-phos"/>
</dbReference>
<accession>A0A5D0WP09</accession>
<dbReference type="Pfam" id="PF13242">
    <property type="entry name" value="Hydrolase_like"/>
    <property type="match status" value="1"/>
</dbReference>
<dbReference type="Gene3D" id="3.40.50.1000">
    <property type="entry name" value="HAD superfamily/HAD-like"/>
    <property type="match status" value="1"/>
</dbReference>
<comment type="cofactor">
    <cofactor evidence="10">
        <name>Mg(2+)</name>
        <dbReference type="ChEBI" id="CHEBI:18420"/>
    </cofactor>
</comment>
<dbReference type="GO" id="GO:0005737">
    <property type="term" value="C:cytoplasm"/>
    <property type="evidence" value="ECO:0007669"/>
    <property type="project" value="UniProtKB-SubCell"/>
</dbReference>
<dbReference type="RefSeq" id="WP_148637490.1">
    <property type="nucleotide sequence ID" value="NZ_VSLA01000013.1"/>
</dbReference>
<dbReference type="InterPro" id="IPR004446">
    <property type="entry name" value="Heptose_bisP_phosphatase"/>
</dbReference>
<gene>
    <name evidence="11" type="ORF">FXB42_08765</name>
</gene>
<evidence type="ECO:0000256" key="8">
    <source>
        <dbReference type="PIRSR" id="PIRSR004682-1"/>
    </source>
</evidence>
<dbReference type="GO" id="GO:0005975">
    <property type="term" value="P:carbohydrate metabolic process"/>
    <property type="evidence" value="ECO:0007669"/>
    <property type="project" value="InterPro"/>
</dbReference>
<feature type="binding site" evidence="10">
    <location>
        <position position="90"/>
    </location>
    <ligand>
        <name>Zn(2+)</name>
        <dbReference type="ChEBI" id="CHEBI:29105"/>
    </ligand>
</feature>
<dbReference type="PANTHER" id="PTHR42891">
    <property type="entry name" value="D-GLYCERO-BETA-D-MANNO-HEPTOSE-1,7-BISPHOSPHATE 7-PHOSPHATASE"/>
    <property type="match status" value="1"/>
</dbReference>
<keyword evidence="5 7" id="KW-0119">Carbohydrate metabolism</keyword>
<keyword evidence="2 7" id="KW-0963">Cytoplasm</keyword>
<feature type="site" description="Stabilizes the phosphoryl group" evidence="9">
    <location>
        <position position="113"/>
    </location>
</feature>
<dbReference type="PIRSF" id="PIRSF004682">
    <property type="entry name" value="GmhB"/>
    <property type="match status" value="1"/>
</dbReference>
<feature type="active site" description="Proton donor" evidence="8">
    <location>
        <position position="10"/>
    </location>
</feature>
<proteinExistence type="inferred from homology"/>
<dbReference type="EC" id="3.1.3.-" evidence="7"/>
<dbReference type="GO" id="GO:0016791">
    <property type="term" value="F:phosphatase activity"/>
    <property type="evidence" value="ECO:0007669"/>
    <property type="project" value="InterPro"/>
</dbReference>
<feature type="binding site" evidence="10">
    <location>
        <position position="8"/>
    </location>
    <ligand>
        <name>Mg(2+)</name>
        <dbReference type="ChEBI" id="CHEBI:18420"/>
    </ligand>
</feature>
<dbReference type="InterPro" id="IPR006549">
    <property type="entry name" value="HAD-SF_hydro_IIIA"/>
</dbReference>
<protein>
    <recommendedName>
        <fullName evidence="6 7">D,D-heptose 1,7-bisphosphate phosphatase</fullName>
        <ecNumber evidence="7">3.1.3.-</ecNumber>
    </recommendedName>
</protein>
<dbReference type="EMBL" id="VSLA01000013">
    <property type="protein sequence ID" value="TYC85947.1"/>
    <property type="molecule type" value="Genomic_DNA"/>
</dbReference>
<comment type="subcellular location">
    <subcellularLocation>
        <location evidence="1 7">Cytoplasm</location>
    </subcellularLocation>
</comment>
<dbReference type="PANTHER" id="PTHR42891:SF1">
    <property type="entry name" value="D-GLYCERO-BETA-D-MANNO-HEPTOSE-1,7-BISPHOSPHATE 7-PHOSPHATASE"/>
    <property type="match status" value="1"/>
</dbReference>
<evidence type="ECO:0000256" key="2">
    <source>
        <dbReference type="ARBA" id="ARBA00022490"/>
    </source>
</evidence>
<evidence type="ECO:0000256" key="1">
    <source>
        <dbReference type="ARBA" id="ARBA00004496"/>
    </source>
</evidence>
<dbReference type="SUPFAM" id="SSF56784">
    <property type="entry name" value="HAD-like"/>
    <property type="match status" value="1"/>
</dbReference>
<feature type="binding site" evidence="10">
    <location>
        <position position="109"/>
    </location>
    <ligand>
        <name>Zn(2+)</name>
        <dbReference type="ChEBI" id="CHEBI:29105"/>
    </ligand>
</feature>
<evidence type="ECO:0000313" key="11">
    <source>
        <dbReference type="EMBL" id="TYC85947.1"/>
    </source>
</evidence>
<keyword evidence="4 7" id="KW-0378">Hydrolase</keyword>